<evidence type="ECO:0000313" key="3">
    <source>
        <dbReference type="Proteomes" id="UP001140560"/>
    </source>
</evidence>
<feature type="region of interest" description="Disordered" evidence="1">
    <location>
        <begin position="23"/>
        <end position="58"/>
    </location>
</feature>
<evidence type="ECO:0000313" key="2">
    <source>
        <dbReference type="EMBL" id="KAJ4363081.1"/>
    </source>
</evidence>
<name>A0A9W8Y1I2_9PLEO</name>
<keyword evidence="3" id="KW-1185">Reference proteome</keyword>
<reference evidence="2" key="1">
    <citation type="submission" date="2022-10" db="EMBL/GenBank/DDBJ databases">
        <title>Tapping the CABI collections for fungal endophytes: first genome assemblies for Collariella, Neodidymelliopsis, Ascochyta clinopodiicola, Didymella pomorum, Didymosphaeria variabile, Neocosmospora piperis and Neocucurbitaria cava.</title>
        <authorList>
            <person name="Hill R."/>
        </authorList>
    </citation>
    <scope>NUCLEOTIDE SEQUENCE</scope>
    <source>
        <strain evidence="2">IMI 356814</strain>
    </source>
</reference>
<dbReference type="OrthoDB" id="2245989at2759"/>
<dbReference type="Pfam" id="PF11905">
    <property type="entry name" value="DUF3425"/>
    <property type="match status" value="1"/>
</dbReference>
<dbReference type="InterPro" id="IPR021833">
    <property type="entry name" value="DUF3425"/>
</dbReference>
<comment type="caution">
    <text evidence="2">The sequence shown here is derived from an EMBL/GenBank/DDBJ whole genome shotgun (WGS) entry which is preliminary data.</text>
</comment>
<sequence>MVRRTDPKDDNWLYVKDAKKRKQIQDRLAQRARRKEQTRNTSQSQSDSSPDQDNWETDQSLIPYHAPSTSSAEAAIDPSLEIEGLNISGAEDLLEYDATTNTLPLPSTPSILNEGIYLPLLSPLSQPNTPFTVFSALYINGKILGIRCATTYSSRTPPPTPDIPLPLHATDTQRLILHPRWFDRFPFPKMRDSLIKLQGVIDEEELVKDIFTMPSWRIVEGRACWDPRAWKMEREWATKWGWLMY</sequence>
<gene>
    <name evidence="2" type="ORF">N0V83_010201</name>
</gene>
<dbReference type="EMBL" id="JAPEUY010000020">
    <property type="protein sequence ID" value="KAJ4363081.1"/>
    <property type="molecule type" value="Genomic_DNA"/>
</dbReference>
<dbReference type="PANTHER" id="PTHR38116">
    <property type="entry name" value="CHROMOSOME 7, WHOLE GENOME SHOTGUN SEQUENCE"/>
    <property type="match status" value="1"/>
</dbReference>
<proteinExistence type="predicted"/>
<dbReference type="Proteomes" id="UP001140560">
    <property type="component" value="Unassembled WGS sequence"/>
</dbReference>
<evidence type="ECO:0000256" key="1">
    <source>
        <dbReference type="SAM" id="MobiDB-lite"/>
    </source>
</evidence>
<protein>
    <submittedName>
        <fullName evidence="2">Uncharacterized protein</fullName>
    </submittedName>
</protein>
<dbReference type="AlphaFoldDB" id="A0A9W8Y1I2"/>
<accession>A0A9W8Y1I2</accession>
<organism evidence="2 3">
    <name type="scientific">Neocucurbitaria cava</name>
    <dbReference type="NCBI Taxonomy" id="798079"/>
    <lineage>
        <taxon>Eukaryota</taxon>
        <taxon>Fungi</taxon>
        <taxon>Dikarya</taxon>
        <taxon>Ascomycota</taxon>
        <taxon>Pezizomycotina</taxon>
        <taxon>Dothideomycetes</taxon>
        <taxon>Pleosporomycetidae</taxon>
        <taxon>Pleosporales</taxon>
        <taxon>Pleosporineae</taxon>
        <taxon>Cucurbitariaceae</taxon>
        <taxon>Neocucurbitaria</taxon>
    </lineage>
</organism>
<dbReference type="PANTHER" id="PTHR38116:SF1">
    <property type="entry name" value="BZIP DOMAIN-CONTAINING PROTEIN"/>
    <property type="match status" value="1"/>
</dbReference>
<feature type="compositionally biased region" description="Low complexity" evidence="1">
    <location>
        <begin position="42"/>
        <end position="52"/>
    </location>
</feature>